<dbReference type="EMBL" id="JNVM01000017">
    <property type="protein sequence ID" value="KEQ24197.1"/>
    <property type="molecule type" value="Genomic_DNA"/>
</dbReference>
<dbReference type="PANTHER" id="PTHR41317">
    <property type="entry name" value="PD-(D_E)XK NUCLEASE FAMILY TRANSPOSASE"/>
    <property type="match status" value="1"/>
</dbReference>
<dbReference type="NCBIfam" id="TIGR01784">
    <property type="entry name" value="T_den_put_tspse"/>
    <property type="match status" value="1"/>
</dbReference>
<dbReference type="Pfam" id="PF12784">
    <property type="entry name" value="PDDEXK_2"/>
    <property type="match status" value="1"/>
</dbReference>
<sequence length="285" mass="32924">MTELLDPRNDFVFKRIFGSEENKDVLLAFLNHTFVEAGEPPLTEIVLLNPYTEKDAPYDKQSIFDIWAKTAEGKLINVEMQLFNKYDNEKRTLYYWGKRYSNQLQEGQTYRALKKCVTINILNFSFLPNDRYHSVFHLREDHTLIPLIDDIEVHFIELPKLDDRAVSMEGGLVNWLLFLKGANKSNWEVLAMNEPTLKKAMTTLEFLSQDAEARRLYEARQKYLHDETSMIEGAKTEGKTQGILEGKTQAKTEVAKNMLSMGLDIQLIVKATGLTEEEIHALKPM</sequence>
<protein>
    <recommendedName>
        <fullName evidence="3">Transposase</fullName>
    </recommendedName>
</protein>
<dbReference type="eggNOG" id="COG5464">
    <property type="taxonomic scope" value="Bacteria"/>
</dbReference>
<evidence type="ECO:0008006" key="3">
    <source>
        <dbReference type="Google" id="ProtNLM"/>
    </source>
</evidence>
<reference evidence="1 2" key="1">
    <citation type="submission" date="2014-06" db="EMBL/GenBank/DDBJ databases">
        <title>Draft genome sequence of Paenibacillus sp. MSt1.</title>
        <authorList>
            <person name="Aw Y.K."/>
            <person name="Ong K.S."/>
            <person name="Gan H.M."/>
            <person name="Lee S.M."/>
        </authorList>
    </citation>
    <scope>NUCLEOTIDE SEQUENCE [LARGE SCALE GENOMIC DNA]</scope>
    <source>
        <strain evidence="1 2">MSt1</strain>
    </source>
</reference>
<dbReference type="AlphaFoldDB" id="A0A081P0H4"/>
<evidence type="ECO:0000313" key="1">
    <source>
        <dbReference type="EMBL" id="KEQ24197.1"/>
    </source>
</evidence>
<proteinExistence type="predicted"/>
<comment type="caution">
    <text evidence="1">The sequence shown here is derived from an EMBL/GenBank/DDBJ whole genome shotgun (WGS) entry which is preliminary data.</text>
</comment>
<gene>
    <name evidence="1" type="ORF">ET33_10920</name>
</gene>
<dbReference type="OrthoDB" id="1097360at2"/>
<name>A0A081P0H4_9BACL</name>
<dbReference type="InterPro" id="IPR010106">
    <property type="entry name" value="RpnA"/>
</dbReference>
<dbReference type="RefSeq" id="WP_036686474.1">
    <property type="nucleotide sequence ID" value="NZ_JNVM01000017.1"/>
</dbReference>
<accession>A0A081P0H4</accession>
<organism evidence="1 2">
    <name type="scientific">Paenibacillus tyrfis</name>
    <dbReference type="NCBI Taxonomy" id="1501230"/>
    <lineage>
        <taxon>Bacteria</taxon>
        <taxon>Bacillati</taxon>
        <taxon>Bacillota</taxon>
        <taxon>Bacilli</taxon>
        <taxon>Bacillales</taxon>
        <taxon>Paenibacillaceae</taxon>
        <taxon>Paenibacillus</taxon>
    </lineage>
</organism>
<evidence type="ECO:0000313" key="2">
    <source>
        <dbReference type="Proteomes" id="UP000028123"/>
    </source>
</evidence>
<dbReference type="PANTHER" id="PTHR41317:SF1">
    <property type="entry name" value="PD-(D_E)XK NUCLEASE FAMILY TRANSPOSASE"/>
    <property type="match status" value="1"/>
</dbReference>
<dbReference type="Proteomes" id="UP000028123">
    <property type="component" value="Unassembled WGS sequence"/>
</dbReference>
<keyword evidence="2" id="KW-1185">Reference proteome</keyword>